<evidence type="ECO:0000313" key="3">
    <source>
        <dbReference type="Proteomes" id="UP000000366"/>
    </source>
</evidence>
<evidence type="ECO:0000256" key="1">
    <source>
        <dbReference type="SAM" id="Phobius"/>
    </source>
</evidence>
<dbReference type="eggNOG" id="ENOG50336WW">
    <property type="taxonomic scope" value="Bacteria"/>
</dbReference>
<keyword evidence="1" id="KW-0472">Membrane</keyword>
<keyword evidence="2" id="KW-0614">Plasmid</keyword>
<gene>
    <name evidence="2" type="ordered locus">Mpe_B0372</name>
</gene>
<dbReference type="RefSeq" id="WP_011831735.1">
    <property type="nucleotide sequence ID" value="NC_008826.1"/>
</dbReference>
<sequence>MNAPDPAQNAPAAEPRSGVSLINVMIVAIACSAISGYASWRLATSSRASSPVVIVDTEKIAKAQIDQTLSKPGITQEQAAAAGQQFIRALNAELIRYSDAGVVVLNASVALNRPAGVDATREIAAALGVDLK</sequence>
<keyword evidence="1" id="KW-0812">Transmembrane</keyword>
<organism evidence="2 3">
    <name type="scientific">Methylibium petroleiphilum (strain ATCC BAA-1232 / LMG 22953 / PM1)</name>
    <dbReference type="NCBI Taxonomy" id="420662"/>
    <lineage>
        <taxon>Bacteria</taxon>
        <taxon>Pseudomonadati</taxon>
        <taxon>Pseudomonadota</taxon>
        <taxon>Betaproteobacteria</taxon>
        <taxon>Burkholderiales</taxon>
        <taxon>Sphaerotilaceae</taxon>
        <taxon>Methylibium</taxon>
    </lineage>
</organism>
<dbReference type="AlphaFoldDB" id="A2SNK8"/>
<keyword evidence="3" id="KW-1185">Reference proteome</keyword>
<geneLocation type="plasmid" evidence="2 3">
    <name>RPME01</name>
</geneLocation>
<dbReference type="HOGENOM" id="CLU_140197_0_0_4"/>
<name>A2SNK8_METPP</name>
<protein>
    <submittedName>
        <fullName evidence="2">Uncharacterized protein</fullName>
    </submittedName>
</protein>
<dbReference type="EMBL" id="CP000556">
    <property type="protein sequence ID" value="ABM97147.1"/>
    <property type="molecule type" value="Genomic_DNA"/>
</dbReference>
<feature type="transmembrane region" description="Helical" evidence="1">
    <location>
        <begin position="20"/>
        <end position="40"/>
    </location>
</feature>
<accession>A2SNK8</accession>
<dbReference type="Proteomes" id="UP000000366">
    <property type="component" value="Plasmid RPME01"/>
</dbReference>
<reference evidence="2 3" key="1">
    <citation type="journal article" date="2007" name="J. Bacteriol.">
        <title>Whole-genome analysis of the methyl tert-butyl ether-degrading beta-proteobacterium Methylibium petroleiphilum PM1.</title>
        <authorList>
            <person name="Kane S.R."/>
            <person name="Chakicherla A.Y."/>
            <person name="Chain P.S.G."/>
            <person name="Schmidt R."/>
            <person name="Shin M.W."/>
            <person name="Legler T.C."/>
            <person name="Scow K.M."/>
            <person name="Larimer F.W."/>
            <person name="Lucas S.M."/>
            <person name="Richardson P.M."/>
            <person name="Hristova K.R."/>
        </authorList>
    </citation>
    <scope>NUCLEOTIDE SEQUENCE [LARGE SCALE GENOMIC DNA]</scope>
    <source>
        <strain evidence="3">ATCC BAA-1232 / LMG 22953 / PM1</strain>
        <plasmid evidence="2 3">RPME01</plasmid>
    </source>
</reference>
<evidence type="ECO:0000313" key="2">
    <source>
        <dbReference type="EMBL" id="ABM97147.1"/>
    </source>
</evidence>
<keyword evidence="1" id="KW-1133">Transmembrane helix</keyword>
<proteinExistence type="predicted"/>
<dbReference type="KEGG" id="mpt:Mpe_B0372"/>